<dbReference type="PANTHER" id="PTHR43133">
    <property type="entry name" value="RNA POLYMERASE ECF-TYPE SIGMA FACTO"/>
    <property type="match status" value="1"/>
</dbReference>
<dbReference type="PANTHER" id="PTHR43133:SF52">
    <property type="entry name" value="ECF RNA POLYMERASE SIGMA FACTOR SIGL"/>
    <property type="match status" value="1"/>
</dbReference>
<evidence type="ECO:0000256" key="5">
    <source>
        <dbReference type="ARBA" id="ARBA00023163"/>
    </source>
</evidence>
<dbReference type="Pfam" id="PF04542">
    <property type="entry name" value="Sigma70_r2"/>
    <property type="match status" value="1"/>
</dbReference>
<dbReference type="CDD" id="cd06171">
    <property type="entry name" value="Sigma70_r4"/>
    <property type="match status" value="1"/>
</dbReference>
<dbReference type="Pfam" id="PF04545">
    <property type="entry name" value="Sigma70_r4"/>
    <property type="match status" value="1"/>
</dbReference>
<dbReference type="Gene3D" id="1.10.10.10">
    <property type="entry name" value="Winged helix-like DNA-binding domain superfamily/Winged helix DNA-binding domain"/>
    <property type="match status" value="1"/>
</dbReference>
<keyword evidence="4 6" id="KW-0238">DNA-binding</keyword>
<gene>
    <name evidence="9" type="ORF">F4553_007640</name>
</gene>
<keyword evidence="5 6" id="KW-0804">Transcription</keyword>
<name>A0A841C2S9_9ACTN</name>
<proteinExistence type="inferred from homology"/>
<comment type="similarity">
    <text evidence="1 6">Belongs to the sigma-70 factor family. ECF subfamily.</text>
</comment>
<dbReference type="Proteomes" id="UP000587527">
    <property type="component" value="Unassembled WGS sequence"/>
</dbReference>
<dbReference type="InterPro" id="IPR000838">
    <property type="entry name" value="RNA_pol_sigma70_ECF_CS"/>
</dbReference>
<evidence type="ECO:0000313" key="9">
    <source>
        <dbReference type="EMBL" id="MBB5874206.1"/>
    </source>
</evidence>
<evidence type="ECO:0000259" key="7">
    <source>
        <dbReference type="Pfam" id="PF04542"/>
    </source>
</evidence>
<dbReference type="NCBIfam" id="TIGR02937">
    <property type="entry name" value="sigma70-ECF"/>
    <property type="match status" value="1"/>
</dbReference>
<dbReference type="RefSeq" id="WP_184846144.1">
    <property type="nucleotide sequence ID" value="NZ_JACHMN010000003.1"/>
</dbReference>
<dbReference type="AlphaFoldDB" id="A0A841C2S9"/>
<keyword evidence="3 6" id="KW-0731">Sigma factor</keyword>
<dbReference type="GO" id="GO:0003677">
    <property type="term" value="F:DNA binding"/>
    <property type="evidence" value="ECO:0007669"/>
    <property type="project" value="UniProtKB-KW"/>
</dbReference>
<dbReference type="GO" id="GO:0006352">
    <property type="term" value="P:DNA-templated transcription initiation"/>
    <property type="evidence" value="ECO:0007669"/>
    <property type="project" value="InterPro"/>
</dbReference>
<evidence type="ECO:0000256" key="1">
    <source>
        <dbReference type="ARBA" id="ARBA00010641"/>
    </source>
</evidence>
<dbReference type="SUPFAM" id="SSF88659">
    <property type="entry name" value="Sigma3 and sigma4 domains of RNA polymerase sigma factors"/>
    <property type="match status" value="1"/>
</dbReference>
<dbReference type="InterPro" id="IPR007627">
    <property type="entry name" value="RNA_pol_sigma70_r2"/>
</dbReference>
<dbReference type="InterPro" id="IPR007630">
    <property type="entry name" value="RNA_pol_sigma70_r4"/>
</dbReference>
<dbReference type="InterPro" id="IPR013325">
    <property type="entry name" value="RNA_pol_sigma_r2"/>
</dbReference>
<comment type="caution">
    <text evidence="9">The sequence shown here is derived from an EMBL/GenBank/DDBJ whole genome shotgun (WGS) entry which is preliminary data.</text>
</comment>
<evidence type="ECO:0000259" key="8">
    <source>
        <dbReference type="Pfam" id="PF04545"/>
    </source>
</evidence>
<reference evidence="9 10" key="1">
    <citation type="submission" date="2020-08" db="EMBL/GenBank/DDBJ databases">
        <title>Sequencing the genomes of 1000 actinobacteria strains.</title>
        <authorList>
            <person name="Klenk H.-P."/>
        </authorList>
    </citation>
    <scope>NUCLEOTIDE SEQUENCE [LARGE SCALE GENOMIC DNA]</scope>
    <source>
        <strain evidence="9 10">DSM 45362</strain>
    </source>
</reference>
<evidence type="ECO:0000256" key="2">
    <source>
        <dbReference type="ARBA" id="ARBA00023015"/>
    </source>
</evidence>
<keyword evidence="2 6" id="KW-0805">Transcription regulation</keyword>
<dbReference type="GO" id="GO:0016987">
    <property type="term" value="F:sigma factor activity"/>
    <property type="evidence" value="ECO:0007669"/>
    <property type="project" value="UniProtKB-KW"/>
</dbReference>
<organism evidence="9 10">
    <name type="scientific">Allocatelliglobosispora scoriae</name>
    <dbReference type="NCBI Taxonomy" id="643052"/>
    <lineage>
        <taxon>Bacteria</taxon>
        <taxon>Bacillati</taxon>
        <taxon>Actinomycetota</taxon>
        <taxon>Actinomycetes</taxon>
        <taxon>Micromonosporales</taxon>
        <taxon>Micromonosporaceae</taxon>
        <taxon>Allocatelliglobosispora</taxon>
    </lineage>
</organism>
<evidence type="ECO:0000256" key="4">
    <source>
        <dbReference type="ARBA" id="ARBA00023125"/>
    </source>
</evidence>
<dbReference type="PROSITE" id="PS01063">
    <property type="entry name" value="SIGMA70_ECF"/>
    <property type="match status" value="1"/>
</dbReference>
<keyword evidence="10" id="KW-1185">Reference proteome</keyword>
<evidence type="ECO:0000256" key="3">
    <source>
        <dbReference type="ARBA" id="ARBA00023082"/>
    </source>
</evidence>
<sequence length="169" mass="18920">MIANDCRPARAATLEELYRTNAGSLYAYSLKLTLGDVSRAEDLVQETMMRAWEHIDELDVTRSAARPWLFTVARRLMIDNLRARAARPVEVGGEHLDGWSAVHDDTEAALTRMTVRSVMAELPGHHRDVLAHLYLAERTTEETAQALGIPAGTVKSRAHHALRRARRAL</sequence>
<evidence type="ECO:0000256" key="6">
    <source>
        <dbReference type="RuleBase" id="RU000716"/>
    </source>
</evidence>
<evidence type="ECO:0000313" key="10">
    <source>
        <dbReference type="Proteomes" id="UP000587527"/>
    </source>
</evidence>
<protein>
    <recommendedName>
        <fullName evidence="6">RNA polymerase sigma factor</fullName>
    </recommendedName>
</protein>
<dbReference type="InterPro" id="IPR039425">
    <property type="entry name" value="RNA_pol_sigma-70-like"/>
</dbReference>
<dbReference type="EMBL" id="JACHMN010000003">
    <property type="protein sequence ID" value="MBB5874206.1"/>
    <property type="molecule type" value="Genomic_DNA"/>
</dbReference>
<feature type="domain" description="RNA polymerase sigma-70 region 2" evidence="7">
    <location>
        <begin position="17"/>
        <end position="85"/>
    </location>
</feature>
<dbReference type="Gene3D" id="1.10.1740.10">
    <property type="match status" value="1"/>
</dbReference>
<feature type="domain" description="RNA polymerase sigma-70 region 4" evidence="8">
    <location>
        <begin position="118"/>
        <end position="165"/>
    </location>
</feature>
<accession>A0A841C2S9</accession>
<dbReference type="InterPro" id="IPR014284">
    <property type="entry name" value="RNA_pol_sigma-70_dom"/>
</dbReference>
<dbReference type="SUPFAM" id="SSF88946">
    <property type="entry name" value="Sigma2 domain of RNA polymerase sigma factors"/>
    <property type="match status" value="1"/>
</dbReference>
<dbReference type="InterPro" id="IPR036388">
    <property type="entry name" value="WH-like_DNA-bd_sf"/>
</dbReference>
<dbReference type="InterPro" id="IPR013324">
    <property type="entry name" value="RNA_pol_sigma_r3/r4-like"/>
</dbReference>